<feature type="region of interest" description="Disordered" evidence="1">
    <location>
        <begin position="836"/>
        <end position="863"/>
    </location>
</feature>
<feature type="compositionally biased region" description="Polar residues" evidence="1">
    <location>
        <begin position="231"/>
        <end position="246"/>
    </location>
</feature>
<dbReference type="EMBL" id="CP086356">
    <property type="protein sequence ID" value="UNI17636.1"/>
    <property type="molecule type" value="Genomic_DNA"/>
</dbReference>
<feature type="compositionally biased region" description="Low complexity" evidence="1">
    <location>
        <begin position="620"/>
        <end position="630"/>
    </location>
</feature>
<feature type="compositionally biased region" description="Pro residues" evidence="1">
    <location>
        <begin position="23"/>
        <end position="32"/>
    </location>
</feature>
<feature type="compositionally biased region" description="Polar residues" evidence="1">
    <location>
        <begin position="644"/>
        <end position="654"/>
    </location>
</feature>
<feature type="region of interest" description="Disordered" evidence="1">
    <location>
        <begin position="1"/>
        <end position="134"/>
    </location>
</feature>
<feature type="compositionally biased region" description="Polar residues" evidence="1">
    <location>
        <begin position="703"/>
        <end position="712"/>
    </location>
</feature>
<keyword evidence="3" id="KW-1185">Reference proteome</keyword>
<feature type="compositionally biased region" description="Low complexity" evidence="1">
    <location>
        <begin position="777"/>
        <end position="788"/>
    </location>
</feature>
<feature type="region of interest" description="Disordered" evidence="1">
    <location>
        <begin position="273"/>
        <end position="325"/>
    </location>
</feature>
<organism evidence="2 3">
    <name type="scientific">Purpureocillium takamizusanense</name>
    <dbReference type="NCBI Taxonomy" id="2060973"/>
    <lineage>
        <taxon>Eukaryota</taxon>
        <taxon>Fungi</taxon>
        <taxon>Dikarya</taxon>
        <taxon>Ascomycota</taxon>
        <taxon>Pezizomycotina</taxon>
        <taxon>Sordariomycetes</taxon>
        <taxon>Hypocreomycetidae</taxon>
        <taxon>Hypocreales</taxon>
        <taxon>Ophiocordycipitaceae</taxon>
        <taxon>Purpureocillium</taxon>
    </lineage>
</organism>
<name>A0A9Q8QEB0_9HYPO</name>
<reference evidence="2" key="1">
    <citation type="submission" date="2021-11" db="EMBL/GenBank/DDBJ databases">
        <title>Purpureocillium_takamizusanense_genome.</title>
        <authorList>
            <person name="Nguyen N.-H."/>
        </authorList>
    </citation>
    <scope>NUCLEOTIDE SEQUENCE</scope>
    <source>
        <strain evidence="2">PT3</strain>
    </source>
</reference>
<dbReference type="KEGG" id="ptkz:JDV02_003964"/>
<feature type="compositionally biased region" description="Polar residues" evidence="1">
    <location>
        <begin position="600"/>
        <end position="619"/>
    </location>
</feature>
<dbReference type="RefSeq" id="XP_047841117.1">
    <property type="nucleotide sequence ID" value="XM_047985140.1"/>
</dbReference>
<feature type="compositionally biased region" description="Polar residues" evidence="1">
    <location>
        <begin position="417"/>
        <end position="426"/>
    </location>
</feature>
<feature type="region of interest" description="Disordered" evidence="1">
    <location>
        <begin position="402"/>
        <end position="442"/>
    </location>
</feature>
<feature type="compositionally biased region" description="Basic and acidic residues" evidence="1">
    <location>
        <begin position="46"/>
        <end position="56"/>
    </location>
</feature>
<proteinExistence type="predicted"/>
<dbReference type="OrthoDB" id="4889313at2759"/>
<feature type="compositionally biased region" description="Basic and acidic residues" evidence="1">
    <location>
        <begin position="518"/>
        <end position="536"/>
    </location>
</feature>
<feature type="compositionally biased region" description="Basic and acidic residues" evidence="1">
    <location>
        <begin position="497"/>
        <end position="509"/>
    </location>
</feature>
<feature type="region of interest" description="Disordered" evidence="1">
    <location>
        <begin position="951"/>
        <end position="1019"/>
    </location>
</feature>
<protein>
    <submittedName>
        <fullName evidence="2">Uncharacterized protein</fullName>
    </submittedName>
</protein>
<feature type="compositionally biased region" description="Basic and acidic residues" evidence="1">
    <location>
        <begin position="590"/>
        <end position="599"/>
    </location>
</feature>
<feature type="compositionally biased region" description="Polar residues" evidence="1">
    <location>
        <begin position="749"/>
        <end position="760"/>
    </location>
</feature>
<feature type="region of interest" description="Disordered" evidence="1">
    <location>
        <begin position="590"/>
        <end position="797"/>
    </location>
</feature>
<accession>A0A9Q8QEB0</accession>
<dbReference type="GeneID" id="72065920"/>
<evidence type="ECO:0000313" key="3">
    <source>
        <dbReference type="Proteomes" id="UP000829364"/>
    </source>
</evidence>
<sequence>MPKSPSNGLRAFRRFTGAKSDAPPVPPLPPIPESLKPGVSKGLAKLLERRKLRMEQIDSEASAGTPMPSAKKNATLSASFGRSGGRPALTTKYSNPELRVPKSRASHNTSSSGSSGRLTPTSSRSPSYPASQNVHEQIETYDRVDKFPASFALAAPRISPMEYTRTYLLEKAAAEREGRECQLPAPEQNWHWTPNWESFLIVPSIPKNINREAAAQPQVADPEEQDGSDAESATTVKMDNNNNKPSSAPCPRLSLNLGGMTALFPSVMNLARLGMDDGQDGPLPGRSEASPQRPMRKSRSSSLLQHSVLTRITEETSDDDEPERSLLRMRSRSTESLARPEPQVGSHGYLVGASTGLTSEPEQDLGSYGQAVPYDHAGTMAWLNRAEVSSVYSAESADTAVRVGSAGPSTPKAAQAHTPTSSSPTVASDVRRHNATPLSPSHSAVLLSPASARPVVEYSPASLAPSWHGVASPASSSPRNVNKGKALAGAGDGTDPTQHDPRLLLDRANSEQSVPRQKKSEQPKSVLDDSIDRSDRATATSEANLHPAPLKVRKQRSPPGKEWDAERCSIMWQGLSDEIGQRLAEFRKFADSDTARDSRAQSASQNPPGATTTPTKQQRAASAVVSPSSSEFTLDSAWIPSLTIPRSESHSGFTPSRPKSDNNKRHSVLPDSPTLPAQDVCGHGYGTPPASLAMRRRQEKRQQLMSPRQQPQPEHGAPRETNRSVSSPAPGAKTARDSGPHSGPPATAKTLSSKDSSFALNESKVAGSVTMLPRLRSSTPGSSKSSGSQIPVPVSPATQFAQSPVHLIKRRPAALTAMTPLAFQRFDTAARLATVAEKSTGRRTSSSSAEKETRTLRGPSSLSNLLRKYSRSRVNDNEADGSYAALQGQSGRGAGLRAASGVLRADEQPRRLRKTSSEGRALKEKKEQINEPQDGLMTSSERLMGLQSFIDRQSPSRLPSPSPAAAMSSADNELKHPAESQASRAKQSLGRHVDSRPSRKLQKPSKENLRLARVSSGRL</sequence>
<evidence type="ECO:0000256" key="1">
    <source>
        <dbReference type="SAM" id="MobiDB-lite"/>
    </source>
</evidence>
<dbReference type="AlphaFoldDB" id="A0A9Q8QEB0"/>
<feature type="compositionally biased region" description="Polar residues" evidence="1">
    <location>
        <begin position="300"/>
        <end position="310"/>
    </location>
</feature>
<evidence type="ECO:0000313" key="2">
    <source>
        <dbReference type="EMBL" id="UNI17636.1"/>
    </source>
</evidence>
<gene>
    <name evidence="2" type="ORF">JDV02_003964</name>
</gene>
<feature type="compositionally biased region" description="Low complexity" evidence="1">
    <location>
        <begin position="106"/>
        <end position="131"/>
    </location>
</feature>
<feature type="compositionally biased region" description="Basic and acidic residues" evidence="1">
    <location>
        <begin position="904"/>
        <end position="929"/>
    </location>
</feature>
<feature type="region of interest" description="Disordered" evidence="1">
    <location>
        <begin position="213"/>
        <end position="252"/>
    </location>
</feature>
<feature type="compositionally biased region" description="Low complexity" evidence="1">
    <location>
        <begin position="955"/>
        <end position="970"/>
    </location>
</feature>
<feature type="region of interest" description="Disordered" evidence="1">
    <location>
        <begin position="464"/>
        <end position="565"/>
    </location>
</feature>
<feature type="region of interest" description="Disordered" evidence="1">
    <location>
        <begin position="900"/>
        <end position="937"/>
    </location>
</feature>
<dbReference type="Proteomes" id="UP000829364">
    <property type="component" value="Chromosome 3"/>
</dbReference>